<accession>A0A084QRP9</accession>
<feature type="compositionally biased region" description="Basic and acidic residues" evidence="1">
    <location>
        <begin position="124"/>
        <end position="149"/>
    </location>
</feature>
<dbReference type="Proteomes" id="UP000028524">
    <property type="component" value="Unassembled WGS sequence"/>
</dbReference>
<dbReference type="STRING" id="1283841.A0A084QRP9"/>
<dbReference type="InParanoid" id="A0A084QRP9"/>
<dbReference type="HOGENOM" id="CLU_142375_2_0_1"/>
<name>A0A084QRP9_STAC4</name>
<proteinExistence type="predicted"/>
<gene>
    <name evidence="2" type="ORF">S40285_03057</name>
</gene>
<sequence>MPPKKAATGEGESPLGLTENELRFIKAVFDNMTQKPDANWVQVAGDLGLKDAKCAKERFRQMSVRHGWRDSAPTAATVSPRKPKATGGGGGDGVGDDAKVTKKRSPVKKRAAPAKTEEREDDEPSVKVDEEREDVQGVKMEATHHNAQV</sequence>
<feature type="compositionally biased region" description="Basic residues" evidence="1">
    <location>
        <begin position="101"/>
        <end position="112"/>
    </location>
</feature>
<reference evidence="2 3" key="1">
    <citation type="journal article" date="2014" name="BMC Genomics">
        <title>Comparative genome sequencing reveals chemotype-specific gene clusters in the toxigenic black mold Stachybotrys.</title>
        <authorList>
            <person name="Semeiks J."/>
            <person name="Borek D."/>
            <person name="Otwinowski Z."/>
            <person name="Grishin N.V."/>
        </authorList>
    </citation>
    <scope>NUCLEOTIDE SEQUENCE [LARGE SCALE GENOMIC DNA]</scope>
    <source>
        <strain evidence="2 3">IBT 40285</strain>
    </source>
</reference>
<keyword evidence="3" id="KW-1185">Reference proteome</keyword>
<evidence type="ECO:0000313" key="3">
    <source>
        <dbReference type="Proteomes" id="UP000028524"/>
    </source>
</evidence>
<evidence type="ECO:0000313" key="2">
    <source>
        <dbReference type="EMBL" id="KFA66634.1"/>
    </source>
</evidence>
<dbReference type="OMA" id="QKPDANW"/>
<dbReference type="AlphaFoldDB" id="A0A084QRP9"/>
<feature type="region of interest" description="Disordered" evidence="1">
    <location>
        <begin position="64"/>
        <end position="149"/>
    </location>
</feature>
<dbReference type="OrthoDB" id="5239281at2759"/>
<evidence type="ECO:0000256" key="1">
    <source>
        <dbReference type="SAM" id="MobiDB-lite"/>
    </source>
</evidence>
<organism evidence="2 3">
    <name type="scientific">Stachybotrys chlorohalonatus (strain IBT 40285)</name>
    <dbReference type="NCBI Taxonomy" id="1283841"/>
    <lineage>
        <taxon>Eukaryota</taxon>
        <taxon>Fungi</taxon>
        <taxon>Dikarya</taxon>
        <taxon>Ascomycota</taxon>
        <taxon>Pezizomycotina</taxon>
        <taxon>Sordariomycetes</taxon>
        <taxon>Hypocreomycetidae</taxon>
        <taxon>Hypocreales</taxon>
        <taxon>Stachybotryaceae</taxon>
        <taxon>Stachybotrys</taxon>
    </lineage>
</organism>
<dbReference type="EMBL" id="KL660417">
    <property type="protein sequence ID" value="KFA66634.1"/>
    <property type="molecule type" value="Genomic_DNA"/>
</dbReference>
<evidence type="ECO:0008006" key="4">
    <source>
        <dbReference type="Google" id="ProtNLM"/>
    </source>
</evidence>
<protein>
    <recommendedName>
        <fullName evidence="4">Myb-like domain-containing protein</fullName>
    </recommendedName>
</protein>